<feature type="region of interest" description="Disordered" evidence="1">
    <location>
        <begin position="91"/>
        <end position="113"/>
    </location>
</feature>
<proteinExistence type="predicted"/>
<evidence type="ECO:0000256" key="1">
    <source>
        <dbReference type="SAM" id="MobiDB-lite"/>
    </source>
</evidence>
<dbReference type="AlphaFoldDB" id="A0A4C1T482"/>
<sequence length="113" mass="12343">MWRLQPESWRVRGSRRTSSGEETGGCNCSLNFTRRAPPAPGGVGYLRFEEPLQLKRPLDPAAAPCAAAAWYDDMLFLPKRSALVTFSGSRASTGGGDHLRFDGSHARLPPDLL</sequence>
<evidence type="ECO:0000313" key="2">
    <source>
        <dbReference type="EMBL" id="GBP08071.1"/>
    </source>
</evidence>
<organism evidence="2 3">
    <name type="scientific">Eumeta variegata</name>
    <name type="common">Bagworm moth</name>
    <name type="synonym">Eumeta japonica</name>
    <dbReference type="NCBI Taxonomy" id="151549"/>
    <lineage>
        <taxon>Eukaryota</taxon>
        <taxon>Metazoa</taxon>
        <taxon>Ecdysozoa</taxon>
        <taxon>Arthropoda</taxon>
        <taxon>Hexapoda</taxon>
        <taxon>Insecta</taxon>
        <taxon>Pterygota</taxon>
        <taxon>Neoptera</taxon>
        <taxon>Endopterygota</taxon>
        <taxon>Lepidoptera</taxon>
        <taxon>Glossata</taxon>
        <taxon>Ditrysia</taxon>
        <taxon>Tineoidea</taxon>
        <taxon>Psychidae</taxon>
        <taxon>Oiketicinae</taxon>
        <taxon>Eumeta</taxon>
    </lineage>
</organism>
<dbReference type="Proteomes" id="UP000299102">
    <property type="component" value="Unassembled WGS sequence"/>
</dbReference>
<evidence type="ECO:0000313" key="3">
    <source>
        <dbReference type="Proteomes" id="UP000299102"/>
    </source>
</evidence>
<name>A0A4C1T482_EUMVA</name>
<protein>
    <submittedName>
        <fullName evidence="2">Uncharacterized protein</fullName>
    </submittedName>
</protein>
<keyword evidence="3" id="KW-1185">Reference proteome</keyword>
<comment type="caution">
    <text evidence="2">The sequence shown here is derived from an EMBL/GenBank/DDBJ whole genome shotgun (WGS) entry which is preliminary data.</text>
</comment>
<feature type="region of interest" description="Disordered" evidence="1">
    <location>
        <begin position="1"/>
        <end position="24"/>
    </location>
</feature>
<reference evidence="2 3" key="1">
    <citation type="journal article" date="2019" name="Commun. Biol.">
        <title>The bagworm genome reveals a unique fibroin gene that provides high tensile strength.</title>
        <authorList>
            <person name="Kono N."/>
            <person name="Nakamura H."/>
            <person name="Ohtoshi R."/>
            <person name="Tomita M."/>
            <person name="Numata K."/>
            <person name="Arakawa K."/>
        </authorList>
    </citation>
    <scope>NUCLEOTIDE SEQUENCE [LARGE SCALE GENOMIC DNA]</scope>
</reference>
<dbReference type="EMBL" id="BGZK01000029">
    <property type="protein sequence ID" value="GBP08071.1"/>
    <property type="molecule type" value="Genomic_DNA"/>
</dbReference>
<gene>
    <name evidence="2" type="ORF">EVAR_2880_1</name>
</gene>
<accession>A0A4C1T482</accession>